<accession>A0A0A8XSX9</accession>
<organism evidence="1">
    <name type="scientific">Arundo donax</name>
    <name type="common">Giant reed</name>
    <name type="synonym">Donax arundinaceus</name>
    <dbReference type="NCBI Taxonomy" id="35708"/>
    <lineage>
        <taxon>Eukaryota</taxon>
        <taxon>Viridiplantae</taxon>
        <taxon>Streptophyta</taxon>
        <taxon>Embryophyta</taxon>
        <taxon>Tracheophyta</taxon>
        <taxon>Spermatophyta</taxon>
        <taxon>Magnoliopsida</taxon>
        <taxon>Liliopsida</taxon>
        <taxon>Poales</taxon>
        <taxon>Poaceae</taxon>
        <taxon>PACMAD clade</taxon>
        <taxon>Arundinoideae</taxon>
        <taxon>Arundineae</taxon>
        <taxon>Arundo</taxon>
    </lineage>
</organism>
<proteinExistence type="predicted"/>
<reference evidence="1" key="1">
    <citation type="submission" date="2014-09" db="EMBL/GenBank/DDBJ databases">
        <authorList>
            <person name="Magalhaes I.L.F."/>
            <person name="Oliveira U."/>
            <person name="Santos F.R."/>
            <person name="Vidigal T.H.D.A."/>
            <person name="Brescovit A.D."/>
            <person name="Santos A.J."/>
        </authorList>
    </citation>
    <scope>NUCLEOTIDE SEQUENCE</scope>
    <source>
        <tissue evidence="1">Shoot tissue taken approximately 20 cm above the soil surface</tissue>
    </source>
</reference>
<sequence>MIRISPIVTGDKLIKTPTLTKRTGCLILQDDNMDLVYCEYIYHFLLFKKTVYRSLLWFGTSFFYNLHGSDLSCSCHCFGQALLLIRR</sequence>
<dbReference type="AlphaFoldDB" id="A0A0A8XSX9"/>
<evidence type="ECO:0000313" key="1">
    <source>
        <dbReference type="EMBL" id="JAD17064.1"/>
    </source>
</evidence>
<dbReference type="EMBL" id="GBRH01280831">
    <property type="protein sequence ID" value="JAD17064.1"/>
    <property type="molecule type" value="Transcribed_RNA"/>
</dbReference>
<name>A0A0A8XSX9_ARUDO</name>
<reference evidence="1" key="2">
    <citation type="journal article" date="2015" name="Data Brief">
        <title>Shoot transcriptome of the giant reed, Arundo donax.</title>
        <authorList>
            <person name="Barrero R.A."/>
            <person name="Guerrero F.D."/>
            <person name="Moolhuijzen P."/>
            <person name="Goolsby J.A."/>
            <person name="Tidwell J."/>
            <person name="Bellgard S.E."/>
            <person name="Bellgard M.I."/>
        </authorList>
    </citation>
    <scope>NUCLEOTIDE SEQUENCE</scope>
    <source>
        <tissue evidence="1">Shoot tissue taken approximately 20 cm above the soil surface</tissue>
    </source>
</reference>
<protein>
    <submittedName>
        <fullName evidence="1">Uncharacterized protein</fullName>
    </submittedName>
</protein>